<dbReference type="AlphaFoldDB" id="A0AAV3UJX7"/>
<proteinExistence type="predicted"/>
<comment type="caution">
    <text evidence="1">The sequence shown here is derived from an EMBL/GenBank/DDBJ whole genome shotgun (WGS) entry which is preliminary data.</text>
</comment>
<dbReference type="EMBL" id="BAABKX010000014">
    <property type="protein sequence ID" value="GAA5054531.1"/>
    <property type="molecule type" value="Genomic_DNA"/>
</dbReference>
<name>A0AAV3UJX7_9EURY</name>
<organism evidence="1 2">
    <name type="scientific">Haladaptatus pallidirubidus</name>
    <dbReference type="NCBI Taxonomy" id="1008152"/>
    <lineage>
        <taxon>Archaea</taxon>
        <taxon>Methanobacteriati</taxon>
        <taxon>Methanobacteriota</taxon>
        <taxon>Stenosarchaea group</taxon>
        <taxon>Halobacteria</taxon>
        <taxon>Halobacteriales</taxon>
        <taxon>Haladaptataceae</taxon>
        <taxon>Haladaptatus</taxon>
    </lineage>
</organism>
<accession>A0AAV3UJX7</accession>
<evidence type="ECO:0000313" key="1">
    <source>
        <dbReference type="EMBL" id="GAA5054531.1"/>
    </source>
</evidence>
<gene>
    <name evidence="1" type="ORF">GCM10025751_33150</name>
</gene>
<protein>
    <submittedName>
        <fullName evidence="1">Uncharacterized protein</fullName>
    </submittedName>
</protein>
<dbReference type="Proteomes" id="UP001501729">
    <property type="component" value="Unassembled WGS sequence"/>
</dbReference>
<keyword evidence="2" id="KW-1185">Reference proteome</keyword>
<evidence type="ECO:0000313" key="2">
    <source>
        <dbReference type="Proteomes" id="UP001501729"/>
    </source>
</evidence>
<reference evidence="1 2" key="1">
    <citation type="journal article" date="2019" name="Int. J. Syst. Evol. Microbiol.">
        <title>The Global Catalogue of Microorganisms (GCM) 10K type strain sequencing project: providing services to taxonomists for standard genome sequencing and annotation.</title>
        <authorList>
            <consortium name="The Broad Institute Genomics Platform"/>
            <consortium name="The Broad Institute Genome Sequencing Center for Infectious Disease"/>
            <person name="Wu L."/>
            <person name="Ma J."/>
        </authorList>
    </citation>
    <scope>NUCLEOTIDE SEQUENCE [LARGE SCALE GENOMIC DNA]</scope>
    <source>
        <strain evidence="1 2">JCM 17504</strain>
    </source>
</reference>
<sequence>MFLLKGVAGRDYDPDDMMIRTDISFETVREKCSRAELLAMRWRHELGHGNGKPTDSDVSKSIQR</sequence>